<comment type="pathway">
    <text evidence="2">Cofactor biosynthesis; thiamine diphosphate biosynthesis; thiamine diphosphate from thiamine phosphate: step 1/1.</text>
</comment>
<comment type="function">
    <text evidence="2">Catalyzes the ATP-dependent phosphorylation of thiamine-monophosphate (TMP) to form thiamine-pyrophosphate (TPP), the active form of vitamin B1.</text>
</comment>
<accession>A0ABS9D746</accession>
<comment type="caution">
    <text evidence="2">Lacks conserved residue(s) required for the propagation of feature annotation.</text>
</comment>
<feature type="binding site" evidence="2">
    <location>
        <begin position="119"/>
        <end position="120"/>
    </location>
    <ligand>
        <name>ATP</name>
        <dbReference type="ChEBI" id="CHEBI:30616"/>
    </ligand>
</feature>
<dbReference type="PANTHER" id="PTHR30270:SF0">
    <property type="entry name" value="THIAMINE-MONOPHOSPHATE KINASE"/>
    <property type="match status" value="1"/>
</dbReference>
<feature type="binding site" evidence="2">
    <location>
        <position position="52"/>
    </location>
    <ligand>
        <name>substrate</name>
    </ligand>
</feature>
<protein>
    <recommendedName>
        <fullName evidence="2">Thiamine-monophosphate kinase</fullName>
        <shortName evidence="2">TMP kinase</shortName>
        <shortName evidence="2">Thiamine-phosphate kinase</shortName>
        <ecNumber evidence="2">2.7.4.16</ecNumber>
    </recommendedName>
</protein>
<organism evidence="5 6">
    <name type="scientific">Paraglaciecola algarum</name>
    <dbReference type="NCBI Taxonomy" id="3050085"/>
    <lineage>
        <taxon>Bacteria</taxon>
        <taxon>Pseudomonadati</taxon>
        <taxon>Pseudomonadota</taxon>
        <taxon>Gammaproteobacteria</taxon>
        <taxon>Alteromonadales</taxon>
        <taxon>Alteromonadaceae</taxon>
        <taxon>Paraglaciecola</taxon>
    </lineage>
</organism>
<reference evidence="5 6" key="1">
    <citation type="submission" date="2022-01" db="EMBL/GenBank/DDBJ databases">
        <title>Paraglaciecola sp. G1-23.</title>
        <authorList>
            <person name="Jin M.S."/>
            <person name="Han D.M."/>
            <person name="Kim H.M."/>
            <person name="Jeon C.O."/>
        </authorList>
    </citation>
    <scope>NUCLEOTIDE SEQUENCE [LARGE SCALE GENOMIC DNA]</scope>
    <source>
        <strain evidence="5 6">G1-23</strain>
    </source>
</reference>
<keyword evidence="2 5" id="KW-0808">Transferase</keyword>
<evidence type="ECO:0000256" key="2">
    <source>
        <dbReference type="HAMAP-Rule" id="MF_02128"/>
    </source>
</evidence>
<dbReference type="InterPro" id="IPR016188">
    <property type="entry name" value="PurM-like_N"/>
</dbReference>
<dbReference type="SUPFAM" id="SSF56042">
    <property type="entry name" value="PurM C-terminal domain-like"/>
    <property type="match status" value="1"/>
</dbReference>
<feature type="binding site" evidence="2">
    <location>
        <position position="144"/>
    </location>
    <ligand>
        <name>ATP</name>
        <dbReference type="ChEBI" id="CHEBI:30616"/>
    </ligand>
</feature>
<comment type="similarity">
    <text evidence="2">Belongs to the thiamine-monophosphate kinase family.</text>
</comment>
<dbReference type="InterPro" id="IPR036921">
    <property type="entry name" value="PurM-like_N_sf"/>
</dbReference>
<feature type="binding site" evidence="2">
    <location>
        <position position="28"/>
    </location>
    <ligand>
        <name>Mg(2+)</name>
        <dbReference type="ChEBI" id="CHEBI:18420"/>
        <label>3</label>
    </ligand>
</feature>
<feature type="binding site" evidence="2">
    <location>
        <position position="45"/>
    </location>
    <ligand>
        <name>Mg(2+)</name>
        <dbReference type="ChEBI" id="CHEBI:18420"/>
        <label>2</label>
    </ligand>
</feature>
<dbReference type="RefSeq" id="WP_235311895.1">
    <property type="nucleotide sequence ID" value="NZ_JAKGAS010000004.1"/>
</dbReference>
<feature type="binding site" evidence="2">
    <location>
        <position position="73"/>
    </location>
    <ligand>
        <name>Mg(2+)</name>
        <dbReference type="ChEBI" id="CHEBI:18420"/>
        <label>3</label>
    </ligand>
</feature>
<evidence type="ECO:0000313" key="5">
    <source>
        <dbReference type="EMBL" id="MCF2948225.1"/>
    </source>
</evidence>
<dbReference type="EC" id="2.7.4.16" evidence="2"/>
<dbReference type="CDD" id="cd02194">
    <property type="entry name" value="ThiL"/>
    <property type="match status" value="1"/>
</dbReference>
<feature type="binding site" evidence="2">
    <location>
        <position position="44"/>
    </location>
    <ligand>
        <name>Mg(2+)</name>
        <dbReference type="ChEBI" id="CHEBI:18420"/>
        <label>1</label>
    </ligand>
</feature>
<dbReference type="InterPro" id="IPR036676">
    <property type="entry name" value="PurM-like_C_sf"/>
</dbReference>
<feature type="binding site" evidence="2">
    <location>
        <position position="43"/>
    </location>
    <ligand>
        <name>Mg(2+)</name>
        <dbReference type="ChEBI" id="CHEBI:18420"/>
        <label>4</label>
    </ligand>
</feature>
<feature type="binding site" evidence="2">
    <location>
        <position position="217"/>
    </location>
    <ligand>
        <name>ATP</name>
        <dbReference type="ChEBI" id="CHEBI:30616"/>
    </ligand>
</feature>
<evidence type="ECO:0000256" key="1">
    <source>
        <dbReference type="ARBA" id="ARBA00022977"/>
    </source>
</evidence>
<evidence type="ECO:0000259" key="3">
    <source>
        <dbReference type="Pfam" id="PF00586"/>
    </source>
</evidence>
<sequence length="325" mass="35147">MKEFNLIEHFFKQKSGTRKDVVIGIGDDAAVTHIPQGQALVTTTDTLLSGVHFLPNASPHSIAQKAVAVNLSDLAAMGAEPAWISLSLSAPDVDEEWLTEFSRGLQDQIEYYSIQLIGGDTVQGPLAITITAQGFVPYEQAITRSGAKPGDLVYVTGTLGDAGLGLAIAKNEVDQVIEKPLSQVNRDFLLKRLNYPTPRLLTGTQLRRIANSCIDLSDGLISDIKHILKMSACGATLDLEKLPLSQALVNSVDEETALKYALSAGDDYELLFTVSEEQKGNLETTLASANIQVTCIGHLNGNVGNLELKKNNLPYQNNVQGYQHF</sequence>
<feature type="binding site" evidence="2">
    <location>
        <position position="266"/>
    </location>
    <ligand>
        <name>substrate</name>
    </ligand>
</feature>
<feature type="binding site" evidence="2">
    <location>
        <position position="120"/>
    </location>
    <ligand>
        <name>Mg(2+)</name>
        <dbReference type="ChEBI" id="CHEBI:18420"/>
        <label>1</label>
    </ligand>
</feature>
<dbReference type="InterPro" id="IPR010918">
    <property type="entry name" value="PurM-like_C_dom"/>
</dbReference>
<dbReference type="Pfam" id="PF02769">
    <property type="entry name" value="AIRS_C"/>
    <property type="match status" value="1"/>
</dbReference>
<dbReference type="NCBIfam" id="TIGR01379">
    <property type="entry name" value="thiL"/>
    <property type="match status" value="1"/>
</dbReference>
<dbReference type="EMBL" id="JAKGAS010000004">
    <property type="protein sequence ID" value="MCF2948225.1"/>
    <property type="molecule type" value="Genomic_DNA"/>
</dbReference>
<gene>
    <name evidence="2 5" type="primary">thiL</name>
    <name evidence="5" type="ORF">L0668_08920</name>
</gene>
<feature type="binding site" evidence="2">
    <location>
        <position position="28"/>
    </location>
    <ligand>
        <name>Mg(2+)</name>
        <dbReference type="ChEBI" id="CHEBI:18420"/>
        <label>4</label>
    </ligand>
</feature>
<comment type="catalytic activity">
    <reaction evidence="2">
        <text>thiamine phosphate + ATP = thiamine diphosphate + ADP</text>
        <dbReference type="Rhea" id="RHEA:15913"/>
        <dbReference type="ChEBI" id="CHEBI:30616"/>
        <dbReference type="ChEBI" id="CHEBI:37575"/>
        <dbReference type="ChEBI" id="CHEBI:58937"/>
        <dbReference type="ChEBI" id="CHEBI:456216"/>
        <dbReference type="EC" id="2.7.4.16"/>
    </reaction>
</comment>
<proteinExistence type="inferred from homology"/>
<feature type="binding site" evidence="2">
    <location>
        <position position="45"/>
    </location>
    <ligand>
        <name>Mg(2+)</name>
        <dbReference type="ChEBI" id="CHEBI:18420"/>
        <label>1</label>
    </ligand>
</feature>
<comment type="miscellaneous">
    <text evidence="2">Reaction mechanism of ThiL seems to utilize a direct, inline transfer of the gamma-phosphate of ATP to TMP rather than a phosphorylated enzyme intermediate.</text>
</comment>
<keyword evidence="2" id="KW-0479">Metal-binding</keyword>
<keyword evidence="2" id="KW-0547">Nucleotide-binding</keyword>
<evidence type="ECO:0000313" key="6">
    <source>
        <dbReference type="Proteomes" id="UP001521137"/>
    </source>
</evidence>
<feature type="domain" description="PurM-like N-terminal" evidence="3">
    <location>
        <begin position="26"/>
        <end position="136"/>
    </location>
</feature>
<keyword evidence="2" id="KW-0460">Magnesium</keyword>
<comment type="caution">
    <text evidence="5">The sequence shown here is derived from an EMBL/GenBank/DDBJ whole genome shotgun (WGS) entry which is preliminary data.</text>
</comment>
<dbReference type="Gene3D" id="3.90.650.10">
    <property type="entry name" value="PurM-like C-terminal domain"/>
    <property type="match status" value="1"/>
</dbReference>
<dbReference type="GO" id="GO:0009030">
    <property type="term" value="F:thiamine-phosphate kinase activity"/>
    <property type="evidence" value="ECO:0007669"/>
    <property type="project" value="UniProtKB-EC"/>
</dbReference>
<name>A0ABS9D746_9ALTE</name>
<keyword evidence="2 5" id="KW-0418">Kinase</keyword>
<dbReference type="Pfam" id="PF00586">
    <property type="entry name" value="AIRS"/>
    <property type="match status" value="1"/>
</dbReference>
<feature type="binding site" evidence="2">
    <location>
        <position position="322"/>
    </location>
    <ligand>
        <name>substrate</name>
    </ligand>
</feature>
<evidence type="ECO:0000259" key="4">
    <source>
        <dbReference type="Pfam" id="PF02769"/>
    </source>
</evidence>
<dbReference type="Proteomes" id="UP001521137">
    <property type="component" value="Unassembled WGS sequence"/>
</dbReference>
<keyword evidence="2" id="KW-0067">ATP-binding</keyword>
<dbReference type="SUPFAM" id="SSF55326">
    <property type="entry name" value="PurM N-terminal domain-like"/>
    <property type="match status" value="1"/>
</dbReference>
<dbReference type="Gene3D" id="3.30.1330.10">
    <property type="entry name" value="PurM-like, N-terminal domain"/>
    <property type="match status" value="1"/>
</dbReference>
<dbReference type="InterPro" id="IPR006283">
    <property type="entry name" value="ThiL-like"/>
</dbReference>
<dbReference type="PIRSF" id="PIRSF005303">
    <property type="entry name" value="Thiam_monoph_kin"/>
    <property type="match status" value="1"/>
</dbReference>
<keyword evidence="6" id="KW-1185">Reference proteome</keyword>
<keyword evidence="1 2" id="KW-0784">Thiamine biosynthesis</keyword>
<feature type="binding site" evidence="2">
    <location>
        <position position="218"/>
    </location>
    <ligand>
        <name>Mg(2+)</name>
        <dbReference type="ChEBI" id="CHEBI:18420"/>
        <label>5</label>
    </ligand>
</feature>
<feature type="domain" description="PurM-like C-terminal" evidence="4">
    <location>
        <begin position="148"/>
        <end position="301"/>
    </location>
</feature>
<dbReference type="PANTHER" id="PTHR30270">
    <property type="entry name" value="THIAMINE-MONOPHOSPHATE KINASE"/>
    <property type="match status" value="1"/>
</dbReference>
<feature type="binding site" evidence="2">
    <location>
        <position position="73"/>
    </location>
    <ligand>
        <name>Mg(2+)</name>
        <dbReference type="ChEBI" id="CHEBI:18420"/>
        <label>4</label>
    </ligand>
</feature>
<feature type="binding site" evidence="2">
    <location>
        <position position="73"/>
    </location>
    <ligand>
        <name>Mg(2+)</name>
        <dbReference type="ChEBI" id="CHEBI:18420"/>
        <label>2</label>
    </ligand>
</feature>
<dbReference type="HAMAP" id="MF_02128">
    <property type="entry name" value="TMP_kinase"/>
    <property type="match status" value="1"/>
</dbReference>
<feature type="binding site" evidence="2">
    <location>
        <position position="215"/>
    </location>
    <ligand>
        <name>Mg(2+)</name>
        <dbReference type="ChEBI" id="CHEBI:18420"/>
        <label>3</label>
    </ligand>
</feature>